<name>A0A4R2NWW7_RHOAD</name>
<comment type="caution">
    <text evidence="2">The sequence shown here is derived from an EMBL/GenBank/DDBJ whole genome shotgun (WGS) entry which is preliminary data.</text>
</comment>
<dbReference type="AlphaFoldDB" id="A0A4R2NWW7"/>
<keyword evidence="1" id="KW-0812">Transmembrane</keyword>
<protein>
    <recommendedName>
        <fullName evidence="4">Component of SufBCD complex</fullName>
    </recommendedName>
</protein>
<keyword evidence="1" id="KW-0472">Membrane</keyword>
<evidence type="ECO:0000313" key="2">
    <source>
        <dbReference type="EMBL" id="TCP26101.1"/>
    </source>
</evidence>
<organism evidence="2 3">
    <name type="scientific">Rhodovulum adriaticum</name>
    <name type="common">Rhodopseudomonas adriatica</name>
    <dbReference type="NCBI Taxonomy" id="35804"/>
    <lineage>
        <taxon>Bacteria</taxon>
        <taxon>Pseudomonadati</taxon>
        <taxon>Pseudomonadota</taxon>
        <taxon>Alphaproteobacteria</taxon>
        <taxon>Rhodobacterales</taxon>
        <taxon>Paracoccaceae</taxon>
        <taxon>Rhodovulum</taxon>
    </lineage>
</organism>
<evidence type="ECO:0000256" key="1">
    <source>
        <dbReference type="SAM" id="Phobius"/>
    </source>
</evidence>
<reference evidence="2 3" key="1">
    <citation type="submission" date="2019-03" db="EMBL/GenBank/DDBJ databases">
        <title>Genomic Encyclopedia of Type Strains, Phase IV (KMG-IV): sequencing the most valuable type-strain genomes for metagenomic binning, comparative biology and taxonomic classification.</title>
        <authorList>
            <person name="Goeker M."/>
        </authorList>
    </citation>
    <scope>NUCLEOTIDE SEQUENCE [LARGE SCALE GENOMIC DNA]</scope>
    <source>
        <strain evidence="2 3">DSM 2781</strain>
    </source>
</reference>
<feature type="transmembrane region" description="Helical" evidence="1">
    <location>
        <begin position="105"/>
        <end position="125"/>
    </location>
</feature>
<keyword evidence="3" id="KW-1185">Reference proteome</keyword>
<feature type="transmembrane region" description="Helical" evidence="1">
    <location>
        <begin position="146"/>
        <end position="165"/>
    </location>
</feature>
<evidence type="ECO:0000313" key="3">
    <source>
        <dbReference type="Proteomes" id="UP000295733"/>
    </source>
</evidence>
<feature type="transmembrane region" description="Helical" evidence="1">
    <location>
        <begin position="20"/>
        <end position="41"/>
    </location>
</feature>
<dbReference type="Proteomes" id="UP000295733">
    <property type="component" value="Unassembled WGS sequence"/>
</dbReference>
<evidence type="ECO:0008006" key="4">
    <source>
        <dbReference type="Google" id="ProtNLM"/>
    </source>
</evidence>
<accession>A0A4R2NWW7</accession>
<feature type="transmembrane region" description="Helical" evidence="1">
    <location>
        <begin position="76"/>
        <end position="99"/>
    </location>
</feature>
<sequence length="175" mass="19539">MDWYESVYELIDMRSFSNLWFWIALAVAWSTASHWVLGVPYDLVQRARMRGGQAAEDVAALVAINMRRVLYIARVAGVWIVALGGFALSMLIVLGFVYGSEICQAVVLLGGPFALVWLMTVRLAHRIESTAPEGEALYRCLRAHRLRVQLVGISAIFFTAMWGMWQNMQIGALGG</sequence>
<dbReference type="RefSeq" id="WP_132599624.1">
    <property type="nucleotide sequence ID" value="NZ_NRRP01000032.1"/>
</dbReference>
<dbReference type="OrthoDB" id="7847071at2"/>
<dbReference type="EMBL" id="SLXL01000002">
    <property type="protein sequence ID" value="TCP26101.1"/>
    <property type="molecule type" value="Genomic_DNA"/>
</dbReference>
<gene>
    <name evidence="2" type="ORF">EV656_10263</name>
</gene>
<keyword evidence="1" id="KW-1133">Transmembrane helix</keyword>
<proteinExistence type="predicted"/>